<feature type="domain" description="3D" evidence="1">
    <location>
        <begin position="107"/>
        <end position="165"/>
    </location>
</feature>
<dbReference type="AlphaFoldDB" id="A0A7S7RAL7"/>
<dbReference type="Proteomes" id="UP000180175">
    <property type="component" value="Chromosome"/>
</dbReference>
<dbReference type="RefSeq" id="WP_083388817.1">
    <property type="nucleotide sequence ID" value="NZ_CP063356.2"/>
</dbReference>
<evidence type="ECO:0000313" key="2">
    <source>
        <dbReference type="EMBL" id="QOY34938.1"/>
    </source>
</evidence>
<gene>
    <name evidence="2" type="ORF">AWH56_019800</name>
</gene>
<dbReference type="InterPro" id="IPR010611">
    <property type="entry name" value="3D_dom"/>
</dbReference>
<dbReference type="CDD" id="cd14667">
    <property type="entry name" value="3D_containing_proteins"/>
    <property type="match status" value="1"/>
</dbReference>
<reference evidence="2 3" key="1">
    <citation type="journal article" date="2017" name="Genome Announc.">
        <title>Draft Genome Sequences of Four Alkaliphilic Bacteria Belonging to the Anaerobacillus Genus.</title>
        <authorList>
            <person name="Bassil N.M."/>
            <person name="Lloyd J.R."/>
        </authorList>
    </citation>
    <scope>NUCLEOTIDE SEQUENCE [LARGE SCALE GENOMIC DNA]</scope>
    <source>
        <strain evidence="2 3">NB2006</strain>
    </source>
</reference>
<proteinExistence type="predicted"/>
<dbReference type="GO" id="GO:0019867">
    <property type="term" value="C:outer membrane"/>
    <property type="evidence" value="ECO:0007669"/>
    <property type="project" value="InterPro"/>
</dbReference>
<dbReference type="Gene3D" id="2.40.40.10">
    <property type="entry name" value="RlpA-like domain"/>
    <property type="match status" value="1"/>
</dbReference>
<dbReference type="OrthoDB" id="9798935at2"/>
<protein>
    <submittedName>
        <fullName evidence="2">3D domain-containing protein</fullName>
    </submittedName>
</protein>
<dbReference type="InterPro" id="IPR059180">
    <property type="entry name" value="3D_YorM"/>
</dbReference>
<dbReference type="InterPro" id="IPR036908">
    <property type="entry name" value="RlpA-like_sf"/>
</dbReference>
<accession>A0A7S7RAL7</accession>
<dbReference type="GO" id="GO:0009254">
    <property type="term" value="P:peptidoglycan turnover"/>
    <property type="evidence" value="ECO:0007669"/>
    <property type="project" value="InterPro"/>
</dbReference>
<evidence type="ECO:0000313" key="3">
    <source>
        <dbReference type="Proteomes" id="UP000180175"/>
    </source>
</evidence>
<dbReference type="KEGG" id="aia:AWH56_019800"/>
<evidence type="ECO:0000259" key="1">
    <source>
        <dbReference type="Pfam" id="PF06725"/>
    </source>
</evidence>
<dbReference type="GO" id="GO:0004553">
    <property type="term" value="F:hydrolase activity, hydrolyzing O-glycosyl compounds"/>
    <property type="evidence" value="ECO:0007669"/>
    <property type="project" value="InterPro"/>
</dbReference>
<reference evidence="2 3" key="2">
    <citation type="journal article" date="2019" name="Int. J. Syst. Evol. Microbiol.">
        <title>Anaerobacillus isosaccharinicus sp. nov., an alkaliphilic bacterium which degrades isosaccharinic acid.</title>
        <authorList>
            <person name="Bassil N.M."/>
            <person name="Lloyd J.R."/>
        </authorList>
    </citation>
    <scope>NUCLEOTIDE SEQUENCE [LARGE SCALE GENOMIC DNA]</scope>
    <source>
        <strain evidence="2 3">NB2006</strain>
    </source>
</reference>
<keyword evidence="3" id="KW-1185">Reference proteome</keyword>
<organism evidence="2 3">
    <name type="scientific">Anaerobacillus isosaccharinicus</name>
    <dbReference type="NCBI Taxonomy" id="1532552"/>
    <lineage>
        <taxon>Bacteria</taxon>
        <taxon>Bacillati</taxon>
        <taxon>Bacillota</taxon>
        <taxon>Bacilli</taxon>
        <taxon>Bacillales</taxon>
        <taxon>Bacillaceae</taxon>
        <taxon>Anaerobacillus</taxon>
    </lineage>
</organism>
<dbReference type="EMBL" id="CP063356">
    <property type="protein sequence ID" value="QOY34938.1"/>
    <property type="molecule type" value="Genomic_DNA"/>
</dbReference>
<name>A0A7S7RAL7_9BACI</name>
<sequence length="169" mass="19091">MTMRLLIAAILSTIFFISVLLFHFEEVNPIIIKAAAFFEKRQDAVQINPSPTIILSEHEQKSEEKKIYDKYEVTAYTAGPESTGKSPGHPAYRITASGKFVQENYTIACPPELSFGTIIYIPFFNETFICEDRGGAIKGKTLDIYMENVDDARQFGRRVLDIVIIDQSD</sequence>
<dbReference type="Pfam" id="PF06725">
    <property type="entry name" value="3D"/>
    <property type="match status" value="1"/>
</dbReference>